<protein>
    <submittedName>
        <fullName evidence="3">Uncharacterized protein</fullName>
    </submittedName>
</protein>
<keyword evidence="2" id="KW-0472">Membrane</keyword>
<reference evidence="3" key="1">
    <citation type="submission" date="2023-10" db="EMBL/GenBank/DDBJ databases">
        <title>Genome assembly of Pristionchus species.</title>
        <authorList>
            <person name="Yoshida K."/>
            <person name="Sommer R.J."/>
        </authorList>
    </citation>
    <scope>NUCLEOTIDE SEQUENCE</scope>
    <source>
        <strain evidence="3">RS0144</strain>
    </source>
</reference>
<evidence type="ECO:0000256" key="1">
    <source>
        <dbReference type="ARBA" id="ARBA00022448"/>
    </source>
</evidence>
<comment type="caution">
    <text evidence="3">The sequence shown here is derived from an EMBL/GenBank/DDBJ whole genome shotgun (WGS) entry which is preliminary data.</text>
</comment>
<keyword evidence="1" id="KW-0813">Transport</keyword>
<dbReference type="Proteomes" id="UP001432027">
    <property type="component" value="Unassembled WGS sequence"/>
</dbReference>
<keyword evidence="4" id="KW-1185">Reference proteome</keyword>
<gene>
    <name evidence="3" type="ORF">PENTCL1PPCAC_14213</name>
</gene>
<dbReference type="EMBL" id="BTSX01000004">
    <property type="protein sequence ID" value="GMS92039.1"/>
    <property type="molecule type" value="Genomic_DNA"/>
</dbReference>
<evidence type="ECO:0000256" key="2">
    <source>
        <dbReference type="SAM" id="Phobius"/>
    </source>
</evidence>
<dbReference type="InterPro" id="IPR051359">
    <property type="entry name" value="CaCA_antiporter"/>
</dbReference>
<keyword evidence="2" id="KW-1133">Transmembrane helix</keyword>
<accession>A0AAV5TDV2</accession>
<sequence>MGLILLYFIVSKEVQKWQPLVFIGVYAAYVLTVLTTKFVKKRKRRRAEEEARAGVPNIANTADDCSLETELKPIERLDVLKRSSPSISRRSVVISSFSGNPHEIVIEYSEEKSSDDFIITHQESQKSRKSKSAAQTEHQPYVIGVISDLLSYFAPPFEDEEPSRIKTYFCEFQWPIVALFKLTVPLSTSAWSKPVAIILSILSPQCFLFNTQ</sequence>
<evidence type="ECO:0000313" key="4">
    <source>
        <dbReference type="Proteomes" id="UP001432027"/>
    </source>
</evidence>
<feature type="transmembrane region" description="Helical" evidence="2">
    <location>
        <begin position="20"/>
        <end position="39"/>
    </location>
</feature>
<proteinExistence type="predicted"/>
<name>A0AAV5TDV2_9BILA</name>
<evidence type="ECO:0000313" key="3">
    <source>
        <dbReference type="EMBL" id="GMS92039.1"/>
    </source>
</evidence>
<dbReference type="GO" id="GO:0006874">
    <property type="term" value="P:intracellular calcium ion homeostasis"/>
    <property type="evidence" value="ECO:0007669"/>
    <property type="project" value="TreeGrafter"/>
</dbReference>
<dbReference type="AlphaFoldDB" id="A0AAV5TDV2"/>
<dbReference type="PANTHER" id="PTHR12266:SF0">
    <property type="entry name" value="MITOCHONDRIAL SODIUM_CALCIUM EXCHANGER PROTEIN"/>
    <property type="match status" value="1"/>
</dbReference>
<organism evidence="3 4">
    <name type="scientific">Pristionchus entomophagus</name>
    <dbReference type="NCBI Taxonomy" id="358040"/>
    <lineage>
        <taxon>Eukaryota</taxon>
        <taxon>Metazoa</taxon>
        <taxon>Ecdysozoa</taxon>
        <taxon>Nematoda</taxon>
        <taxon>Chromadorea</taxon>
        <taxon>Rhabditida</taxon>
        <taxon>Rhabditina</taxon>
        <taxon>Diplogasteromorpha</taxon>
        <taxon>Diplogasteroidea</taxon>
        <taxon>Neodiplogasteridae</taxon>
        <taxon>Pristionchus</taxon>
    </lineage>
</organism>
<dbReference type="PANTHER" id="PTHR12266">
    <property type="entry name" value="NA+/CA2+ K+ INDEPENDENT EXCHANGER"/>
    <property type="match status" value="1"/>
</dbReference>
<dbReference type="GO" id="GO:0016020">
    <property type="term" value="C:membrane"/>
    <property type="evidence" value="ECO:0007669"/>
    <property type="project" value="TreeGrafter"/>
</dbReference>
<dbReference type="GO" id="GO:0005432">
    <property type="term" value="F:calcium:sodium antiporter activity"/>
    <property type="evidence" value="ECO:0007669"/>
    <property type="project" value="TreeGrafter"/>
</dbReference>
<keyword evidence="2" id="KW-0812">Transmembrane</keyword>